<protein>
    <submittedName>
        <fullName evidence="2">Uncharacterized protein</fullName>
    </submittedName>
</protein>
<dbReference type="SUPFAM" id="SSF47240">
    <property type="entry name" value="Ferritin-like"/>
    <property type="match status" value="1"/>
</dbReference>
<name>A0AAV9XS02_9PEZI</name>
<proteinExistence type="predicted"/>
<dbReference type="EMBL" id="JAVHJO010000001">
    <property type="protein sequence ID" value="KAK6544759.1"/>
    <property type="molecule type" value="Genomic_DNA"/>
</dbReference>
<dbReference type="PANTHER" id="PTHR38705">
    <property type="entry name" value="PROTEIN RDS1"/>
    <property type="match status" value="1"/>
</dbReference>
<dbReference type="InterPro" id="IPR009078">
    <property type="entry name" value="Ferritin-like_SF"/>
</dbReference>
<keyword evidence="3" id="KW-1185">Reference proteome</keyword>
<dbReference type="AlphaFoldDB" id="A0AAV9XS02"/>
<keyword evidence="1" id="KW-0732">Signal</keyword>
<evidence type="ECO:0000256" key="1">
    <source>
        <dbReference type="SAM" id="SignalP"/>
    </source>
</evidence>
<comment type="caution">
    <text evidence="2">The sequence shown here is derived from an EMBL/GenBank/DDBJ whole genome shotgun (WGS) entry which is preliminary data.</text>
</comment>
<dbReference type="PANTHER" id="PTHR38705:SF1">
    <property type="entry name" value="PROTEIN RDS1"/>
    <property type="match status" value="1"/>
</dbReference>
<feature type="chain" id="PRO_5043889091" evidence="1">
    <location>
        <begin position="21"/>
        <end position="309"/>
    </location>
</feature>
<organism evidence="2 3">
    <name type="scientific">Orbilia ellipsospora</name>
    <dbReference type="NCBI Taxonomy" id="2528407"/>
    <lineage>
        <taxon>Eukaryota</taxon>
        <taxon>Fungi</taxon>
        <taxon>Dikarya</taxon>
        <taxon>Ascomycota</taxon>
        <taxon>Pezizomycotina</taxon>
        <taxon>Orbiliomycetes</taxon>
        <taxon>Orbiliales</taxon>
        <taxon>Orbiliaceae</taxon>
        <taxon>Orbilia</taxon>
    </lineage>
</organism>
<accession>A0AAV9XS02</accession>
<evidence type="ECO:0000313" key="3">
    <source>
        <dbReference type="Proteomes" id="UP001365542"/>
    </source>
</evidence>
<feature type="signal peptide" evidence="1">
    <location>
        <begin position="1"/>
        <end position="20"/>
    </location>
</feature>
<dbReference type="InterPro" id="IPR039254">
    <property type="entry name" value="Rds1"/>
</dbReference>
<dbReference type="Pfam" id="PF13668">
    <property type="entry name" value="Ferritin_2"/>
    <property type="match status" value="1"/>
</dbReference>
<gene>
    <name evidence="2" type="ORF">TWF694_001442</name>
</gene>
<dbReference type="Proteomes" id="UP001365542">
    <property type="component" value="Unassembled WGS sequence"/>
</dbReference>
<evidence type="ECO:0000313" key="2">
    <source>
        <dbReference type="EMBL" id="KAK6544759.1"/>
    </source>
</evidence>
<reference evidence="2 3" key="1">
    <citation type="submission" date="2019-10" db="EMBL/GenBank/DDBJ databases">
        <authorList>
            <person name="Palmer J.M."/>
        </authorList>
    </citation>
    <scope>NUCLEOTIDE SEQUENCE [LARGE SCALE GENOMIC DNA]</scope>
    <source>
        <strain evidence="2 3">TWF694</strain>
    </source>
</reference>
<sequence>MKYSIFTLGSVAIMASTVSSLPVVKKQDIDLVVLQFALTLEHLENVFYKKALARFSEIEFLAAGHSFEYYNNLKYIAHDEEAHVKLLTAGITAAGGTPVEACTYNFPMTNVQSFISLSSMLEGVGTSAYLGGAPLITSKDYLTIAGSILVTEALHTSMQRQALHRVPAANPYGTPLTPTPVYSLAATFIESCPSGNMALGFRAYPSFTTVSSMPAYAGRAIQFSAVSVPPASFFVTFVNGLNVTSVAPERTSGKNVWAVPPVGFGGQTYALITTTNMTGGSFSDSGLLYGPAVVDLIPGSPTFDRSYQK</sequence>